<accession>A0A2I1HER6</accession>
<dbReference type="Proteomes" id="UP000234323">
    <property type="component" value="Unassembled WGS sequence"/>
</dbReference>
<name>A0A2I1HER6_9GLOM</name>
<evidence type="ECO:0000313" key="2">
    <source>
        <dbReference type="EMBL" id="PKY57383.1"/>
    </source>
</evidence>
<dbReference type="EMBL" id="LLXI01002532">
    <property type="protein sequence ID" value="PKY57383.1"/>
    <property type="molecule type" value="Genomic_DNA"/>
</dbReference>
<feature type="non-terminal residue" evidence="2">
    <location>
        <position position="1"/>
    </location>
</feature>
<feature type="region of interest" description="Disordered" evidence="1">
    <location>
        <begin position="27"/>
        <end position="69"/>
    </location>
</feature>
<organism evidence="2 3">
    <name type="scientific">Rhizophagus irregularis</name>
    <dbReference type="NCBI Taxonomy" id="588596"/>
    <lineage>
        <taxon>Eukaryota</taxon>
        <taxon>Fungi</taxon>
        <taxon>Fungi incertae sedis</taxon>
        <taxon>Mucoromycota</taxon>
        <taxon>Glomeromycotina</taxon>
        <taxon>Glomeromycetes</taxon>
        <taxon>Glomerales</taxon>
        <taxon>Glomeraceae</taxon>
        <taxon>Rhizophagus</taxon>
    </lineage>
</organism>
<protein>
    <submittedName>
        <fullName evidence="2">Uncharacterized protein</fullName>
    </submittedName>
</protein>
<comment type="caution">
    <text evidence="2">The sequence shown here is derived from an EMBL/GenBank/DDBJ whole genome shotgun (WGS) entry which is preliminary data.</text>
</comment>
<keyword evidence="3" id="KW-1185">Reference proteome</keyword>
<sequence length="107" mass="12572">TVEDELEEDTDYEYENEELVEASLYYSDTFDSDSDNDLEYNPWMDLHSPDYSENEQKNDNEEEGNTSLPICRPELEYRAFQHCSIGNFESINRNKSELLVVVLMAKN</sequence>
<evidence type="ECO:0000256" key="1">
    <source>
        <dbReference type="SAM" id="MobiDB-lite"/>
    </source>
</evidence>
<proteinExistence type="predicted"/>
<dbReference type="AlphaFoldDB" id="A0A2I1HER6"/>
<feature type="compositionally biased region" description="Basic and acidic residues" evidence="1">
    <location>
        <begin position="47"/>
        <end position="59"/>
    </location>
</feature>
<reference evidence="2 3" key="1">
    <citation type="submission" date="2015-10" db="EMBL/GenBank/DDBJ databases">
        <title>Genome analyses suggest a sexual origin of heterokaryosis in a supposedly ancient asexual fungus.</title>
        <authorList>
            <person name="Ropars J."/>
            <person name="Sedzielewska K."/>
            <person name="Noel J."/>
            <person name="Charron P."/>
            <person name="Farinelli L."/>
            <person name="Marton T."/>
            <person name="Kruger M."/>
            <person name="Pelin A."/>
            <person name="Brachmann A."/>
            <person name="Corradi N."/>
        </authorList>
    </citation>
    <scope>NUCLEOTIDE SEQUENCE [LARGE SCALE GENOMIC DNA]</scope>
    <source>
        <strain evidence="2 3">A4</strain>
    </source>
</reference>
<evidence type="ECO:0000313" key="3">
    <source>
        <dbReference type="Proteomes" id="UP000234323"/>
    </source>
</evidence>
<gene>
    <name evidence="2" type="ORF">RhiirA4_478403</name>
</gene>